<comment type="similarity">
    <text evidence="1">Belongs to the DPCD family.</text>
</comment>
<dbReference type="OrthoDB" id="10256139at2759"/>
<name>A0A9Q0XSQ0_9SAUR</name>
<organism evidence="3 4">
    <name type="scientific">Phrynocephalus forsythii</name>
    <dbReference type="NCBI Taxonomy" id="171643"/>
    <lineage>
        <taxon>Eukaryota</taxon>
        <taxon>Metazoa</taxon>
        <taxon>Chordata</taxon>
        <taxon>Craniata</taxon>
        <taxon>Vertebrata</taxon>
        <taxon>Euteleostomi</taxon>
        <taxon>Lepidosauria</taxon>
        <taxon>Squamata</taxon>
        <taxon>Bifurcata</taxon>
        <taxon>Unidentata</taxon>
        <taxon>Episquamata</taxon>
        <taxon>Toxicofera</taxon>
        <taxon>Iguania</taxon>
        <taxon>Acrodonta</taxon>
        <taxon>Agamidae</taxon>
        <taxon>Agaminae</taxon>
        <taxon>Phrynocephalus</taxon>
    </lineage>
</organism>
<dbReference type="Pfam" id="PF14913">
    <property type="entry name" value="DPCD"/>
    <property type="match status" value="1"/>
</dbReference>
<reference evidence="3" key="1">
    <citation type="journal article" date="2023" name="DNA Res.">
        <title>Chromosome-level genome assembly of Phrynocephalus forsythii using third-generation DNA sequencing and Hi-C analysis.</title>
        <authorList>
            <person name="Qi Y."/>
            <person name="Zhao W."/>
            <person name="Zhao Y."/>
            <person name="Niu C."/>
            <person name="Cao S."/>
            <person name="Zhang Y."/>
        </authorList>
    </citation>
    <scope>NUCLEOTIDE SEQUENCE</scope>
    <source>
        <tissue evidence="3">Muscle</tissue>
    </source>
</reference>
<dbReference type="PANTHER" id="PTHR31921">
    <property type="entry name" value="PROTEIN DPCD"/>
    <property type="match status" value="1"/>
</dbReference>
<keyword evidence="4" id="KW-1185">Reference proteome</keyword>
<sequence length="209" mass="24290">MRSGNNMAGQSWLEKLRAARKTALLSDGKRKVHYLFDDGKEMAEEYDMKTNQLLLRKWREKNTLGAHGHWQIEVGEPNLRAPEALDRDLIKESSSNPIFIRKDTKSNFQWRIRNLPYPKDVYSVSVEKDQRCCVIHTTNKKYYKKFSIPDLDRFQLPLDTAALSFTHSNNTLIITYQKPTEIIAAEEELQKDLKKIKAANDEDGDCKTQ</sequence>
<dbReference type="PRINTS" id="PR02065">
    <property type="entry name" value="PROTEINDPCD"/>
</dbReference>
<evidence type="ECO:0000313" key="3">
    <source>
        <dbReference type="EMBL" id="KAJ7325127.1"/>
    </source>
</evidence>
<proteinExistence type="inferred from homology"/>
<dbReference type="AlphaFoldDB" id="A0A9Q0XSQ0"/>
<protein>
    <recommendedName>
        <fullName evidence="2">Protein DPCD</fullName>
    </recommendedName>
</protein>
<evidence type="ECO:0000313" key="4">
    <source>
        <dbReference type="Proteomes" id="UP001142489"/>
    </source>
</evidence>
<comment type="caution">
    <text evidence="3">The sequence shown here is derived from an EMBL/GenBank/DDBJ whole genome shotgun (WGS) entry which is preliminary data.</text>
</comment>
<dbReference type="InterPro" id="IPR026224">
    <property type="entry name" value="DPCD"/>
</dbReference>
<dbReference type="EMBL" id="JAPFRF010000008">
    <property type="protein sequence ID" value="KAJ7325127.1"/>
    <property type="molecule type" value="Genomic_DNA"/>
</dbReference>
<dbReference type="PANTHER" id="PTHR31921:SF1">
    <property type="entry name" value="PROTEIN DPCD"/>
    <property type="match status" value="1"/>
</dbReference>
<accession>A0A9Q0XSQ0</accession>
<gene>
    <name evidence="3" type="ORF">JRQ81_018147</name>
</gene>
<evidence type="ECO:0000256" key="2">
    <source>
        <dbReference type="ARBA" id="ARBA00020330"/>
    </source>
</evidence>
<evidence type="ECO:0000256" key="1">
    <source>
        <dbReference type="ARBA" id="ARBA00010597"/>
    </source>
</evidence>
<dbReference type="Proteomes" id="UP001142489">
    <property type="component" value="Unassembled WGS sequence"/>
</dbReference>